<reference evidence="2" key="1">
    <citation type="submission" date="2016-11" db="EMBL/GenBank/DDBJ databases">
        <authorList>
            <person name="Shukria A."/>
            <person name="Stevens D.C."/>
        </authorList>
    </citation>
    <scope>NUCLEOTIDE SEQUENCE [LARGE SCALE GENOMIC DNA]</scope>
    <source>
        <strain evidence="2">Cbfe23</strain>
    </source>
</reference>
<proteinExistence type="predicted"/>
<dbReference type="RefSeq" id="WP_071898209.1">
    <property type="nucleotide sequence ID" value="NZ_MPIN01000002.1"/>
</dbReference>
<protein>
    <submittedName>
        <fullName evidence="1">Uncharacterized protein</fullName>
    </submittedName>
</protein>
<comment type="caution">
    <text evidence="1">The sequence shown here is derived from an EMBL/GenBank/DDBJ whole genome shotgun (WGS) entry which is preliminary data.</text>
</comment>
<accession>A0A1L9BH02</accession>
<keyword evidence="2" id="KW-1185">Reference proteome</keyword>
<dbReference type="Proteomes" id="UP000182229">
    <property type="component" value="Unassembled WGS sequence"/>
</dbReference>
<evidence type="ECO:0000313" key="1">
    <source>
        <dbReference type="EMBL" id="OJH41543.1"/>
    </source>
</evidence>
<dbReference type="STRING" id="83449.BON30_11885"/>
<name>A0A1L9BH02_9BACT</name>
<gene>
    <name evidence="1" type="ORF">BON30_11885</name>
</gene>
<dbReference type="EMBL" id="MPIN01000002">
    <property type="protein sequence ID" value="OJH41543.1"/>
    <property type="molecule type" value="Genomic_DNA"/>
</dbReference>
<dbReference type="AlphaFoldDB" id="A0A1L9BH02"/>
<evidence type="ECO:0000313" key="2">
    <source>
        <dbReference type="Proteomes" id="UP000182229"/>
    </source>
</evidence>
<reference evidence="1 2" key="2">
    <citation type="submission" date="2016-12" db="EMBL/GenBank/DDBJ databases">
        <title>Draft Genome Sequence of Cystobacter ferrugineus Strain Cbfe23.</title>
        <authorList>
            <person name="Akbar S."/>
            <person name="Dowd S.E."/>
            <person name="Stevens D.C."/>
        </authorList>
    </citation>
    <scope>NUCLEOTIDE SEQUENCE [LARGE SCALE GENOMIC DNA]</scope>
    <source>
        <strain evidence="1 2">Cbfe23</strain>
    </source>
</reference>
<organism evidence="1 2">
    <name type="scientific">Cystobacter ferrugineus</name>
    <dbReference type="NCBI Taxonomy" id="83449"/>
    <lineage>
        <taxon>Bacteria</taxon>
        <taxon>Pseudomonadati</taxon>
        <taxon>Myxococcota</taxon>
        <taxon>Myxococcia</taxon>
        <taxon>Myxococcales</taxon>
        <taxon>Cystobacterineae</taxon>
        <taxon>Archangiaceae</taxon>
        <taxon>Cystobacter</taxon>
    </lineage>
</organism>
<sequence length="130" mass="14377">MSPAELKSWLACLHDAQLLALSVDYEREVLELRLNVQAGNPEAVSEEERESYLPRRMVVSGLQFCVVEPPGDLSLLKGFGPPLIDSAGEGVPPTSSWSFPVENSAAVMLWIYVSTWNSFIRFAGEDVEVH</sequence>